<dbReference type="SUPFAM" id="SSF51430">
    <property type="entry name" value="NAD(P)-linked oxidoreductase"/>
    <property type="match status" value="1"/>
</dbReference>
<dbReference type="InterPro" id="IPR020471">
    <property type="entry name" value="AKR"/>
</dbReference>
<keyword evidence="3" id="KW-1185">Reference proteome</keyword>
<dbReference type="GO" id="GO:0005829">
    <property type="term" value="C:cytosol"/>
    <property type="evidence" value="ECO:0007669"/>
    <property type="project" value="TreeGrafter"/>
</dbReference>
<dbReference type="GO" id="GO:0016491">
    <property type="term" value="F:oxidoreductase activity"/>
    <property type="evidence" value="ECO:0007669"/>
    <property type="project" value="InterPro"/>
</dbReference>
<evidence type="ECO:0000313" key="2">
    <source>
        <dbReference type="EMBL" id="KAJ8614597.1"/>
    </source>
</evidence>
<dbReference type="AlphaFoldDB" id="A0AAD7XUZ1"/>
<protein>
    <recommendedName>
        <fullName evidence="1">NADP-dependent oxidoreductase domain-containing protein</fullName>
    </recommendedName>
</protein>
<evidence type="ECO:0000313" key="3">
    <source>
        <dbReference type="Proteomes" id="UP001230188"/>
    </source>
</evidence>
<dbReference type="Pfam" id="PF00248">
    <property type="entry name" value="Aldo_ket_red"/>
    <property type="match status" value="1"/>
</dbReference>
<evidence type="ECO:0000259" key="1">
    <source>
        <dbReference type="Pfam" id="PF00248"/>
    </source>
</evidence>
<organism evidence="2 3">
    <name type="scientific">Chrysophaeum taylorii</name>
    <dbReference type="NCBI Taxonomy" id="2483200"/>
    <lineage>
        <taxon>Eukaryota</taxon>
        <taxon>Sar</taxon>
        <taxon>Stramenopiles</taxon>
        <taxon>Ochrophyta</taxon>
        <taxon>Pelagophyceae</taxon>
        <taxon>Pelagomonadales</taxon>
        <taxon>Pelagomonadaceae</taxon>
        <taxon>Chrysophaeum</taxon>
    </lineage>
</organism>
<gene>
    <name evidence="2" type="ORF">CTAYLR_004943</name>
</gene>
<reference evidence="2" key="1">
    <citation type="submission" date="2023-01" db="EMBL/GenBank/DDBJ databases">
        <title>Metagenome sequencing of chrysophaentin producing Chrysophaeum taylorii.</title>
        <authorList>
            <person name="Davison J."/>
            <person name="Bewley C."/>
        </authorList>
    </citation>
    <scope>NUCLEOTIDE SEQUENCE</scope>
    <source>
        <strain evidence="2">NIES-1699</strain>
    </source>
</reference>
<dbReference type="InterPro" id="IPR036812">
    <property type="entry name" value="NAD(P)_OxRdtase_dom_sf"/>
</dbReference>
<comment type="caution">
    <text evidence="2">The sequence shown here is derived from an EMBL/GenBank/DDBJ whole genome shotgun (WGS) entry which is preliminary data.</text>
</comment>
<feature type="domain" description="NADP-dependent oxidoreductase" evidence="1">
    <location>
        <begin position="57"/>
        <end position="225"/>
    </location>
</feature>
<dbReference type="PANTHER" id="PTHR42686">
    <property type="entry name" value="GH17980P-RELATED"/>
    <property type="match status" value="1"/>
</dbReference>
<dbReference type="InterPro" id="IPR023210">
    <property type="entry name" value="NADP_OxRdtase_dom"/>
</dbReference>
<dbReference type="CDD" id="cd19099">
    <property type="entry name" value="AKR_unchar"/>
    <property type="match status" value="1"/>
</dbReference>
<dbReference type="Gene3D" id="3.20.20.100">
    <property type="entry name" value="NADP-dependent oxidoreductase domain"/>
    <property type="match status" value="1"/>
</dbReference>
<sequence length="335" mass="36513">MVWVVWAEGQSAIKDDGVVVKRDVASHATPVGTARFAARHDAEYKVTHTGLWVSSVGVGTYIGEANDATDRMVTSAIVASARAGVNHVDTASNYRKGRGERAVGAALRELFAEGVSRDELVIATKAGFVVGDVAREARRYGATSADFDASGRHCVAPACIKASLDVSLERLGVSTVDILYLHNVCEKRTDLEAPQIASLLRTAFGHLEIERRNERIRYYGLATFSLTFRAPPGTRGGFRLATDVWPLLPVDHGFRFVQLPVTLDMPEAFAEKWEFRGGEPATLNATAAALGVDIVSSKSLGGRRRRRRGGWMMEFTRRTIRARARSTSRGRLPAS</sequence>
<name>A0AAD7XUZ1_9STRA</name>
<dbReference type="PANTHER" id="PTHR42686:SF1">
    <property type="entry name" value="GH17980P-RELATED"/>
    <property type="match status" value="1"/>
</dbReference>
<proteinExistence type="predicted"/>
<dbReference type="EMBL" id="JAQMWT010000002">
    <property type="protein sequence ID" value="KAJ8614597.1"/>
    <property type="molecule type" value="Genomic_DNA"/>
</dbReference>
<dbReference type="Proteomes" id="UP001230188">
    <property type="component" value="Unassembled WGS sequence"/>
</dbReference>
<accession>A0AAD7XUZ1</accession>